<keyword evidence="18" id="KW-1185">Reference proteome</keyword>
<evidence type="ECO:0000256" key="9">
    <source>
        <dbReference type="ARBA" id="ARBA00023204"/>
    </source>
</evidence>
<keyword evidence="8" id="KW-0238">DNA-binding</keyword>
<keyword evidence="7 14" id="KW-0067">ATP-binding</keyword>
<dbReference type="Pfam" id="PF12705">
    <property type="entry name" value="PDDEXK_1"/>
    <property type="match status" value="1"/>
</dbReference>
<dbReference type="GO" id="GO:0004386">
    <property type="term" value="F:helicase activity"/>
    <property type="evidence" value="ECO:0007669"/>
    <property type="project" value="UniProtKB-KW"/>
</dbReference>
<dbReference type="Pfam" id="PF13361">
    <property type="entry name" value="UvrD_C"/>
    <property type="match status" value="1"/>
</dbReference>
<feature type="domain" description="UvrD-like helicase ATP-binding" evidence="15">
    <location>
        <begin position="5"/>
        <end position="499"/>
    </location>
</feature>
<comment type="catalytic activity">
    <reaction evidence="13">
        <text>ATP + H2O = ADP + phosphate + H(+)</text>
        <dbReference type="Rhea" id="RHEA:13065"/>
        <dbReference type="ChEBI" id="CHEBI:15377"/>
        <dbReference type="ChEBI" id="CHEBI:15378"/>
        <dbReference type="ChEBI" id="CHEBI:30616"/>
        <dbReference type="ChEBI" id="CHEBI:43474"/>
        <dbReference type="ChEBI" id="CHEBI:456216"/>
        <dbReference type="EC" id="5.6.2.4"/>
    </reaction>
</comment>
<sequence>MAERMQFTADQQKAIETRGQNILVAAAAGSGKTRVLVERIISQVRAGTLSLDRVLVLTFTKAAASEMRERIEAALNTEIDAIVETGGALEEVAALERQRVLLTGADISTFHSFCQRLIQSHIDATEIPPTFRIASEQEIRLLKNDVFEQMIESEYEKAAEGDPDGFLIFSDAYGGVKGDDEKLQGEILALHAFSLSQPSPETWLAAQGNERSDTPYWARNGFQTLADELEHSLSQVCANYTAAINLLSSGGEALRTAAAKCLEALVHNRGVYEDLQGALHGFVNAKQDSAWEALLTEAAAAKKAKKNIPRKAVEDFDPEIGAQLKKLTEKIYASWDKCIGRLPATAQELCNTENAANAAIRQYARLTTAFHNAFQKKKFERGILDFSDLEHTALALLCDDPTQLQKNPTVAAPTEIADELRAHYDAIMVDEYQDTNGLQEGILRQIAREHNRFIVGDVKQSIYRFRLADPSLFQHTYEAYRGDSAEGELVTMSENFRSRAEVLEPINEIFSQIMSKEAVDIAYDVHARLNPGRVFPEPTKGRSLAEPLEINLLRADYSAGTEAEEEERKAFEIEAHFIARRIQELKSGGYVLHNGDAIQNKDIVILLRGAKERAGILLDALRKENIPAYADDTAGYFEASEIRMMLSLLAVLDNARQDTPLTAVLVSPMIGITMEDMAALRIHTPYGGIYDILTGATGEGLSDELQAKAANALERIRRWRHFALVHSVPELLHMLCRETGYYDYVGVLPGGILRQANLRMLIDRAADFERTNERGLFRFLRYIDALKRRSTDLSVARTLGESEDVVRIMTIHRSKGLEFPIVFLANISGAFNTQDTRGDLLYHAHEGIGLRVYENTAAGRQKYDTMSRRKIKAIIQRETMAEEMRILYVAMTRAQEKLILTGTLNITHAGKDALEQLRENCLKYAQTEDTVFPKEAVLGAKCYLDWIALALMRHPDGAELFENADDIVYRPQTNEKARFDIRFPHEDVHVSQDRSEERADAVLAAVRADEPLPAGKDADRVAEVLGWSYDLRGTAQIHAKTSVTELKRQQTAEEEAIASFLPAVPESADTSQEWEVPRFLRSSEQEHLTPMERGTAMHTVMQQLDLSDIVNISAIERQIDRLAEKGILTEAERSVIDVGNIWTFVSSKLGRRMRAAKAVYRELPFGRLLPAQNYYAEATDEHDRIFLQGIIDVLFEEENGDYILLDYKTDRGISADTARARYQFQIDLYCDAVETILGKEVKERYLFLLNTGREVRM</sequence>
<evidence type="ECO:0000256" key="1">
    <source>
        <dbReference type="ARBA" id="ARBA00022722"/>
    </source>
</evidence>
<evidence type="ECO:0000256" key="13">
    <source>
        <dbReference type="ARBA" id="ARBA00048988"/>
    </source>
</evidence>
<proteinExistence type="predicted"/>
<dbReference type="PANTHER" id="PTHR11070:SF48">
    <property type="entry name" value="ATP-DEPENDENT HELICASE_NUCLEASE SUBUNIT A"/>
    <property type="match status" value="1"/>
</dbReference>
<dbReference type="InterPro" id="IPR011604">
    <property type="entry name" value="PDDEXK-like_dom_sf"/>
</dbReference>
<dbReference type="EC" id="5.6.2.4" evidence="12"/>
<evidence type="ECO:0000256" key="5">
    <source>
        <dbReference type="ARBA" id="ARBA00022806"/>
    </source>
</evidence>
<evidence type="ECO:0000256" key="8">
    <source>
        <dbReference type="ARBA" id="ARBA00023125"/>
    </source>
</evidence>
<protein>
    <recommendedName>
        <fullName evidence="12">DNA 3'-5' helicase</fullName>
        <ecNumber evidence="12">5.6.2.4</ecNumber>
    </recommendedName>
</protein>
<dbReference type="PROSITE" id="PS51198">
    <property type="entry name" value="UVRD_HELICASE_ATP_BIND"/>
    <property type="match status" value="1"/>
</dbReference>
<dbReference type="SUPFAM" id="SSF52540">
    <property type="entry name" value="P-loop containing nucleoside triphosphate hydrolases"/>
    <property type="match status" value="1"/>
</dbReference>
<evidence type="ECO:0000256" key="10">
    <source>
        <dbReference type="ARBA" id="ARBA00023235"/>
    </source>
</evidence>
<feature type="domain" description="UvrD-like helicase C-terminal" evidence="16">
    <location>
        <begin position="532"/>
        <end position="816"/>
    </location>
</feature>
<dbReference type="InterPro" id="IPR014016">
    <property type="entry name" value="UvrD-like_ATP-bd"/>
</dbReference>
<keyword evidence="9" id="KW-0234">DNA repair</keyword>
<dbReference type="EMBL" id="BAAACR010000004">
    <property type="protein sequence ID" value="GAA0206267.1"/>
    <property type="molecule type" value="Genomic_DNA"/>
</dbReference>
<dbReference type="Proteomes" id="UP001500399">
    <property type="component" value="Unassembled WGS sequence"/>
</dbReference>
<keyword evidence="6" id="KW-0269">Exonuclease</keyword>
<organism evidence="17 18">
    <name type="scientific">Selenomonas dianae</name>
    <dbReference type="NCBI Taxonomy" id="135079"/>
    <lineage>
        <taxon>Bacteria</taxon>
        <taxon>Bacillati</taxon>
        <taxon>Bacillota</taxon>
        <taxon>Negativicutes</taxon>
        <taxon>Selenomonadales</taxon>
        <taxon>Selenomonadaceae</taxon>
        <taxon>Selenomonas</taxon>
    </lineage>
</organism>
<reference evidence="17 18" key="1">
    <citation type="journal article" date="2019" name="Int. J. Syst. Evol. Microbiol.">
        <title>The Global Catalogue of Microorganisms (GCM) 10K type strain sequencing project: providing services to taxonomists for standard genome sequencing and annotation.</title>
        <authorList>
            <consortium name="The Broad Institute Genomics Platform"/>
            <consortium name="The Broad Institute Genome Sequencing Center for Infectious Disease"/>
            <person name="Wu L."/>
            <person name="Ma J."/>
        </authorList>
    </citation>
    <scope>NUCLEOTIDE SEQUENCE [LARGE SCALE GENOMIC DNA]</scope>
    <source>
        <strain evidence="17 18">JCM 8542</strain>
    </source>
</reference>
<dbReference type="InterPro" id="IPR011335">
    <property type="entry name" value="Restrct_endonuc-II-like"/>
</dbReference>
<dbReference type="PANTHER" id="PTHR11070">
    <property type="entry name" value="UVRD / RECB / PCRA DNA HELICASE FAMILY MEMBER"/>
    <property type="match status" value="1"/>
</dbReference>
<evidence type="ECO:0000256" key="4">
    <source>
        <dbReference type="ARBA" id="ARBA00022801"/>
    </source>
</evidence>
<accession>A0ABN0YNQ8</accession>
<dbReference type="Gene3D" id="3.40.50.300">
    <property type="entry name" value="P-loop containing nucleotide triphosphate hydrolases"/>
    <property type="match status" value="4"/>
</dbReference>
<gene>
    <name evidence="17" type="primary">addA</name>
    <name evidence="17" type="ORF">GCM10008919_06900</name>
</gene>
<evidence type="ECO:0000256" key="6">
    <source>
        <dbReference type="ARBA" id="ARBA00022839"/>
    </source>
</evidence>
<keyword evidence="4 14" id="KW-0378">Hydrolase</keyword>
<evidence type="ECO:0000256" key="14">
    <source>
        <dbReference type="PROSITE-ProRule" id="PRU00560"/>
    </source>
</evidence>
<keyword evidence="1" id="KW-0540">Nuclease</keyword>
<dbReference type="CDD" id="cd17932">
    <property type="entry name" value="DEXQc_UvrD"/>
    <property type="match status" value="1"/>
</dbReference>
<evidence type="ECO:0000256" key="7">
    <source>
        <dbReference type="ARBA" id="ARBA00022840"/>
    </source>
</evidence>
<evidence type="ECO:0000259" key="16">
    <source>
        <dbReference type="PROSITE" id="PS51217"/>
    </source>
</evidence>
<keyword evidence="5 14" id="KW-0347">Helicase</keyword>
<evidence type="ECO:0000256" key="12">
    <source>
        <dbReference type="ARBA" id="ARBA00034808"/>
    </source>
</evidence>
<evidence type="ECO:0000259" key="15">
    <source>
        <dbReference type="PROSITE" id="PS51198"/>
    </source>
</evidence>
<dbReference type="RefSeq" id="WP_304986304.1">
    <property type="nucleotide sequence ID" value="NZ_BAAACR010000004.1"/>
</dbReference>
<keyword evidence="2 14" id="KW-0547">Nucleotide-binding</keyword>
<evidence type="ECO:0000256" key="2">
    <source>
        <dbReference type="ARBA" id="ARBA00022741"/>
    </source>
</evidence>
<evidence type="ECO:0000313" key="17">
    <source>
        <dbReference type="EMBL" id="GAA0206267.1"/>
    </source>
</evidence>
<evidence type="ECO:0000256" key="3">
    <source>
        <dbReference type="ARBA" id="ARBA00022763"/>
    </source>
</evidence>
<keyword evidence="10" id="KW-0413">Isomerase</keyword>
<dbReference type="NCBIfam" id="TIGR02785">
    <property type="entry name" value="addA_Gpos"/>
    <property type="match status" value="1"/>
</dbReference>
<dbReference type="Pfam" id="PF00580">
    <property type="entry name" value="UvrD-helicase"/>
    <property type="match status" value="1"/>
</dbReference>
<evidence type="ECO:0000313" key="18">
    <source>
        <dbReference type="Proteomes" id="UP001500399"/>
    </source>
</evidence>
<dbReference type="InterPro" id="IPR027417">
    <property type="entry name" value="P-loop_NTPase"/>
</dbReference>
<dbReference type="InterPro" id="IPR038726">
    <property type="entry name" value="PDDEXK_AddAB-type"/>
</dbReference>
<dbReference type="Gene3D" id="3.90.320.10">
    <property type="match status" value="1"/>
</dbReference>
<dbReference type="PROSITE" id="PS51217">
    <property type="entry name" value="UVRD_HELICASE_CTER"/>
    <property type="match status" value="1"/>
</dbReference>
<dbReference type="InterPro" id="IPR000212">
    <property type="entry name" value="DNA_helicase_UvrD/REP"/>
</dbReference>
<comment type="caution">
    <text evidence="17">The sequence shown here is derived from an EMBL/GenBank/DDBJ whole genome shotgun (WGS) entry which is preliminary data.</text>
</comment>
<dbReference type="InterPro" id="IPR014017">
    <property type="entry name" value="DNA_helicase_UvrD-like_C"/>
</dbReference>
<evidence type="ECO:0000256" key="11">
    <source>
        <dbReference type="ARBA" id="ARBA00034617"/>
    </source>
</evidence>
<feature type="binding site" evidence="14">
    <location>
        <begin position="26"/>
        <end position="33"/>
    </location>
    <ligand>
        <name>ATP</name>
        <dbReference type="ChEBI" id="CHEBI:30616"/>
    </ligand>
</feature>
<comment type="catalytic activity">
    <reaction evidence="11">
        <text>Couples ATP hydrolysis with the unwinding of duplex DNA by translocating in the 3'-5' direction.</text>
        <dbReference type="EC" id="5.6.2.4"/>
    </reaction>
</comment>
<keyword evidence="3" id="KW-0227">DNA damage</keyword>
<dbReference type="InterPro" id="IPR014152">
    <property type="entry name" value="AddA"/>
</dbReference>
<dbReference type="SUPFAM" id="SSF52980">
    <property type="entry name" value="Restriction endonuclease-like"/>
    <property type="match status" value="1"/>
</dbReference>
<name>A0ABN0YNQ8_9FIRM</name>